<feature type="transmembrane region" description="Helical" evidence="6">
    <location>
        <begin position="80"/>
        <end position="99"/>
    </location>
</feature>
<feature type="transmembrane region" description="Helical" evidence="6">
    <location>
        <begin position="163"/>
        <end position="189"/>
    </location>
</feature>
<comment type="subcellular location">
    <subcellularLocation>
        <location evidence="1">Cell membrane</location>
        <topology evidence="1">Multi-pass membrane protein</topology>
    </subcellularLocation>
</comment>
<comment type="caution">
    <text evidence="8">The sequence shown here is derived from an EMBL/GenBank/DDBJ whole genome shotgun (WGS) entry which is preliminary data.</text>
</comment>
<dbReference type="Pfam" id="PF07690">
    <property type="entry name" value="MFS_1"/>
    <property type="match status" value="2"/>
</dbReference>
<dbReference type="Gene3D" id="1.20.1250.20">
    <property type="entry name" value="MFS general substrate transporter like domains"/>
    <property type="match status" value="1"/>
</dbReference>
<keyword evidence="9" id="KW-1185">Reference proteome</keyword>
<feature type="transmembrane region" description="Helical" evidence="6">
    <location>
        <begin position="436"/>
        <end position="462"/>
    </location>
</feature>
<dbReference type="CDD" id="cd17321">
    <property type="entry name" value="MFS_MMR_MDR_like"/>
    <property type="match status" value="1"/>
</dbReference>
<keyword evidence="2" id="KW-0813">Transport</keyword>
<evidence type="ECO:0000313" key="9">
    <source>
        <dbReference type="Proteomes" id="UP001527099"/>
    </source>
</evidence>
<feature type="transmembrane region" description="Helical" evidence="6">
    <location>
        <begin position="406"/>
        <end position="424"/>
    </location>
</feature>
<accession>A0ABT4GHF5</accession>
<dbReference type="RefSeq" id="WP_268616784.1">
    <property type="nucleotide sequence ID" value="NZ_JAMDMX010000071.1"/>
</dbReference>
<dbReference type="SUPFAM" id="SSF103473">
    <property type="entry name" value="MFS general substrate transporter"/>
    <property type="match status" value="1"/>
</dbReference>
<reference evidence="8 9" key="1">
    <citation type="submission" date="2022-05" db="EMBL/GenBank/DDBJ databases">
        <title>Genome Sequencing of Bee-Associated Microbes.</title>
        <authorList>
            <person name="Dunlap C."/>
        </authorList>
    </citation>
    <scope>NUCLEOTIDE SEQUENCE [LARGE SCALE GENOMIC DNA]</scope>
    <source>
        <strain evidence="8 9">NRRL B-14421</strain>
    </source>
</reference>
<feature type="transmembrane region" description="Helical" evidence="6">
    <location>
        <begin position="52"/>
        <end position="68"/>
    </location>
</feature>
<evidence type="ECO:0000313" key="8">
    <source>
        <dbReference type="EMBL" id="MCY9695484.1"/>
    </source>
</evidence>
<evidence type="ECO:0000256" key="6">
    <source>
        <dbReference type="SAM" id="Phobius"/>
    </source>
</evidence>
<name>A0ABT4GHF5_9BACL</name>
<dbReference type="Proteomes" id="UP001527099">
    <property type="component" value="Unassembled WGS sequence"/>
</dbReference>
<feature type="domain" description="Major facilitator superfamily (MFS) profile" evidence="7">
    <location>
        <begin position="14"/>
        <end position="470"/>
    </location>
</feature>
<keyword evidence="4 6" id="KW-1133">Transmembrane helix</keyword>
<feature type="transmembrane region" description="Helical" evidence="6">
    <location>
        <begin position="303"/>
        <end position="325"/>
    </location>
</feature>
<dbReference type="InterPro" id="IPR011701">
    <property type="entry name" value="MFS"/>
</dbReference>
<dbReference type="PANTHER" id="PTHR42718:SF9">
    <property type="entry name" value="MAJOR FACILITATOR SUPERFAMILY MULTIDRUG TRANSPORTER MFSC"/>
    <property type="match status" value="1"/>
</dbReference>
<dbReference type="PANTHER" id="PTHR42718">
    <property type="entry name" value="MAJOR FACILITATOR SUPERFAMILY MULTIDRUG TRANSPORTER MFSC"/>
    <property type="match status" value="1"/>
</dbReference>
<gene>
    <name evidence="8" type="ORF">M5X19_21625</name>
</gene>
<evidence type="ECO:0000256" key="5">
    <source>
        <dbReference type="ARBA" id="ARBA00023136"/>
    </source>
</evidence>
<feature type="transmembrane region" description="Helical" evidence="6">
    <location>
        <begin position="228"/>
        <end position="246"/>
    </location>
</feature>
<evidence type="ECO:0000256" key="4">
    <source>
        <dbReference type="ARBA" id="ARBA00022989"/>
    </source>
</evidence>
<keyword evidence="3 6" id="KW-0812">Transmembrane</keyword>
<feature type="transmembrane region" description="Helical" evidence="6">
    <location>
        <begin position="138"/>
        <end position="157"/>
    </location>
</feature>
<feature type="transmembrane region" description="Helical" evidence="6">
    <location>
        <begin position="332"/>
        <end position="354"/>
    </location>
</feature>
<protein>
    <submittedName>
        <fullName evidence="8">MFS transporter</fullName>
    </submittedName>
</protein>
<feature type="transmembrane region" description="Helical" evidence="6">
    <location>
        <begin position="12"/>
        <end position="32"/>
    </location>
</feature>
<feature type="transmembrane region" description="Helical" evidence="6">
    <location>
        <begin position="105"/>
        <end position="126"/>
    </location>
</feature>
<feature type="transmembrane region" description="Helical" evidence="6">
    <location>
        <begin position="201"/>
        <end position="222"/>
    </location>
</feature>
<sequence length="477" mass="51855">MDNVAERNDRRWYVLLTVGIGTFLSSLNTSITNTVLPVIERELHITLGQSEWVALIYLLVLTLFLLPIGRMSDSWGHRQIFLVGFAFYSCAAVMCGLSENYISLVWGRAFLGLAGAMILSIGPAIITTTFPAEQRGRVLGIQAIMTYIGLSIGPALGGLLTQIWGWQVTFFVTVPFAMVGLVLGIWAVPQVEVKQTKRIDLKGILLFMIGMATATLLLNTSFITRHRALIITLLLIVFASAAWAFQKLERKQLDPMLDLKLFRIRNFGFGTFSIALNYLCIYLPLFLLPFYLDRVLHLSAAEIGIYMTITPLVMTICAPISGALSDSKGPRLLATLGMIFSTAGLILFGIMIPAFGEHAYWTLIVGLILTGLGTGTFVAPSNSAVMGAVHYQQQGTASGTLATFRYMGMMAGITVGGSLFHSLLNNMAPSATSIQGFLYAFSLVMWVGVVFGVIGIGCTLALTQLKPKSMASSTDDK</sequence>
<feature type="transmembrane region" description="Helical" evidence="6">
    <location>
        <begin position="267"/>
        <end position="291"/>
    </location>
</feature>
<evidence type="ECO:0000256" key="2">
    <source>
        <dbReference type="ARBA" id="ARBA00022448"/>
    </source>
</evidence>
<dbReference type="PROSITE" id="PS50850">
    <property type="entry name" value="MFS"/>
    <property type="match status" value="1"/>
</dbReference>
<dbReference type="Gene3D" id="1.20.1720.10">
    <property type="entry name" value="Multidrug resistance protein D"/>
    <property type="match status" value="1"/>
</dbReference>
<keyword evidence="5 6" id="KW-0472">Membrane</keyword>
<dbReference type="InterPro" id="IPR020846">
    <property type="entry name" value="MFS_dom"/>
</dbReference>
<organism evidence="8 9">
    <name type="scientific">Paenibacillus alginolyticus</name>
    <dbReference type="NCBI Taxonomy" id="59839"/>
    <lineage>
        <taxon>Bacteria</taxon>
        <taxon>Bacillati</taxon>
        <taxon>Bacillota</taxon>
        <taxon>Bacilli</taxon>
        <taxon>Bacillales</taxon>
        <taxon>Paenibacillaceae</taxon>
        <taxon>Paenibacillus</taxon>
    </lineage>
</organism>
<dbReference type="InterPro" id="IPR036259">
    <property type="entry name" value="MFS_trans_sf"/>
</dbReference>
<feature type="transmembrane region" description="Helical" evidence="6">
    <location>
        <begin position="360"/>
        <end position="385"/>
    </location>
</feature>
<dbReference type="EMBL" id="JAMDMX010000071">
    <property type="protein sequence ID" value="MCY9695484.1"/>
    <property type="molecule type" value="Genomic_DNA"/>
</dbReference>
<evidence type="ECO:0000256" key="1">
    <source>
        <dbReference type="ARBA" id="ARBA00004651"/>
    </source>
</evidence>
<evidence type="ECO:0000256" key="3">
    <source>
        <dbReference type="ARBA" id="ARBA00022692"/>
    </source>
</evidence>
<evidence type="ECO:0000259" key="7">
    <source>
        <dbReference type="PROSITE" id="PS50850"/>
    </source>
</evidence>
<proteinExistence type="predicted"/>